<evidence type="ECO:0000313" key="1">
    <source>
        <dbReference type="EMBL" id="GAL86142.1"/>
    </source>
</evidence>
<dbReference type="AlphaFoldDB" id="A0A098LI61"/>
<dbReference type="OrthoDB" id="2087346at2"/>
<reference evidence="1 2" key="1">
    <citation type="submission" date="2014-09" db="EMBL/GenBank/DDBJ databases">
        <title>Sporocytophaga myxococcoides PG-01 genome sequencing.</title>
        <authorList>
            <person name="Liu L."/>
            <person name="Gao P.J."/>
            <person name="Chen G.J."/>
            <person name="Wang L.S."/>
        </authorList>
    </citation>
    <scope>NUCLEOTIDE SEQUENCE [LARGE SCALE GENOMIC DNA]</scope>
    <source>
        <strain evidence="1 2">PG-01</strain>
    </source>
</reference>
<sequence length="154" mass="18283">MTKNLNKIKAEYRRTEYLPSEHLVITVDGEPLDQILRKFYTDHHFSGLIPTLLDCLDDDEERKLVWDKIESNAKIIPILMCPDDCDLWYTVIIVECEFNDDIVKWERIGLDMTSKKDYSSEKVGSNIKWLDKILPMEFSREEYQNCINTFKKEL</sequence>
<gene>
    <name evidence="1" type="ORF">MYP_3371</name>
</gene>
<dbReference type="STRING" id="153721.MYP_3371"/>
<name>A0A098LI61_9BACT</name>
<protein>
    <submittedName>
        <fullName evidence="1">Uncharacterized protein</fullName>
    </submittedName>
</protein>
<dbReference type="Proteomes" id="UP000030185">
    <property type="component" value="Unassembled WGS sequence"/>
</dbReference>
<evidence type="ECO:0000313" key="2">
    <source>
        <dbReference type="Proteomes" id="UP000030185"/>
    </source>
</evidence>
<dbReference type="EMBL" id="BBLT01000006">
    <property type="protein sequence ID" value="GAL86142.1"/>
    <property type="molecule type" value="Genomic_DNA"/>
</dbReference>
<proteinExistence type="predicted"/>
<organism evidence="1 2">
    <name type="scientific">Sporocytophaga myxococcoides</name>
    <dbReference type="NCBI Taxonomy" id="153721"/>
    <lineage>
        <taxon>Bacteria</taxon>
        <taxon>Pseudomonadati</taxon>
        <taxon>Bacteroidota</taxon>
        <taxon>Cytophagia</taxon>
        <taxon>Cytophagales</taxon>
        <taxon>Cytophagaceae</taxon>
        <taxon>Sporocytophaga</taxon>
    </lineage>
</organism>
<keyword evidence="2" id="KW-1185">Reference proteome</keyword>
<dbReference type="eggNOG" id="ENOG5032U31">
    <property type="taxonomic scope" value="Bacteria"/>
</dbReference>
<comment type="caution">
    <text evidence="1">The sequence shown here is derived from an EMBL/GenBank/DDBJ whole genome shotgun (WGS) entry which is preliminary data.</text>
</comment>
<dbReference type="RefSeq" id="WP_052430272.1">
    <property type="nucleotide sequence ID" value="NZ_BBLT01000006.1"/>
</dbReference>
<accession>A0A098LI61</accession>